<dbReference type="RefSeq" id="WP_190176483.1">
    <property type="nucleotide sequence ID" value="NZ_BMVF01000002.1"/>
</dbReference>
<evidence type="ECO:0000313" key="2">
    <source>
        <dbReference type="EMBL" id="GHD85671.1"/>
    </source>
</evidence>
<feature type="region of interest" description="Disordered" evidence="1">
    <location>
        <begin position="103"/>
        <end position="138"/>
    </location>
</feature>
<proteinExistence type="predicted"/>
<sequence>MAAESGDKSERDPLETFVDEIFEEIVRDAGISSTGTGVKHGKDPLAGALMEAAVALLSQPPSRSSELERVLLAQTLATALADSLAPALADVLATEIMKVLNHHADTQGGGSGEHVGGSSRSPRSSGGSERQRSGDGHC</sequence>
<reference evidence="2" key="1">
    <citation type="journal article" date="2014" name="Int. J. Syst. Evol. Microbiol.">
        <title>Complete genome sequence of Corynebacterium casei LMG S-19264T (=DSM 44701T), isolated from a smear-ripened cheese.</title>
        <authorList>
            <consortium name="US DOE Joint Genome Institute (JGI-PGF)"/>
            <person name="Walter F."/>
            <person name="Albersmeier A."/>
            <person name="Kalinowski J."/>
            <person name="Ruckert C."/>
        </authorList>
    </citation>
    <scope>NUCLEOTIDE SEQUENCE</scope>
    <source>
        <strain evidence="2">JCM 4654</strain>
    </source>
</reference>
<keyword evidence="3" id="KW-1185">Reference proteome</keyword>
<evidence type="ECO:0000313" key="3">
    <source>
        <dbReference type="Proteomes" id="UP000608955"/>
    </source>
</evidence>
<evidence type="ECO:0000256" key="1">
    <source>
        <dbReference type="SAM" id="MobiDB-lite"/>
    </source>
</evidence>
<dbReference type="EMBL" id="BMVF01000002">
    <property type="protein sequence ID" value="GHD85671.1"/>
    <property type="molecule type" value="Genomic_DNA"/>
</dbReference>
<protein>
    <submittedName>
        <fullName evidence="2">Uncharacterized protein</fullName>
    </submittedName>
</protein>
<gene>
    <name evidence="2" type="ORF">GCM10010508_10370</name>
</gene>
<feature type="compositionally biased region" description="Low complexity" evidence="1">
    <location>
        <begin position="116"/>
        <end position="128"/>
    </location>
</feature>
<reference evidence="2" key="2">
    <citation type="submission" date="2020-09" db="EMBL/GenBank/DDBJ databases">
        <authorList>
            <person name="Sun Q."/>
            <person name="Ohkuma M."/>
        </authorList>
    </citation>
    <scope>NUCLEOTIDE SEQUENCE</scope>
    <source>
        <strain evidence="2">JCM 4654</strain>
    </source>
</reference>
<organism evidence="2 3">
    <name type="scientific">Streptomyces naganishii JCM 4654</name>
    <dbReference type="NCBI Taxonomy" id="1306179"/>
    <lineage>
        <taxon>Bacteria</taxon>
        <taxon>Bacillati</taxon>
        <taxon>Actinomycetota</taxon>
        <taxon>Actinomycetes</taxon>
        <taxon>Kitasatosporales</taxon>
        <taxon>Streptomycetaceae</taxon>
        <taxon>Streptomyces</taxon>
    </lineage>
</organism>
<dbReference type="Proteomes" id="UP000608955">
    <property type="component" value="Unassembled WGS sequence"/>
</dbReference>
<accession>A0A919CTX7</accession>
<name>A0A919CTX7_9ACTN</name>
<feature type="compositionally biased region" description="Basic and acidic residues" evidence="1">
    <location>
        <begin position="129"/>
        <end position="138"/>
    </location>
</feature>
<comment type="caution">
    <text evidence="2">The sequence shown here is derived from an EMBL/GenBank/DDBJ whole genome shotgun (WGS) entry which is preliminary data.</text>
</comment>
<dbReference type="AlphaFoldDB" id="A0A919CTX7"/>